<evidence type="ECO:0000313" key="2">
    <source>
        <dbReference type="EMBL" id="GMA94550.1"/>
    </source>
</evidence>
<evidence type="ECO:0000313" key="3">
    <source>
        <dbReference type="Proteomes" id="UP001157034"/>
    </source>
</evidence>
<proteinExistence type="predicted"/>
<organism evidence="2 3">
    <name type="scientific">Pseudolysinimonas kribbensis</name>
    <dbReference type="NCBI Taxonomy" id="433641"/>
    <lineage>
        <taxon>Bacteria</taxon>
        <taxon>Bacillati</taxon>
        <taxon>Actinomycetota</taxon>
        <taxon>Actinomycetes</taxon>
        <taxon>Micrococcales</taxon>
        <taxon>Microbacteriaceae</taxon>
        <taxon>Pseudolysinimonas</taxon>
    </lineage>
</organism>
<protein>
    <recommendedName>
        <fullName evidence="1">AB hydrolase-1 domain-containing protein</fullName>
    </recommendedName>
</protein>
<evidence type="ECO:0000259" key="1">
    <source>
        <dbReference type="Pfam" id="PF00561"/>
    </source>
</evidence>
<feature type="domain" description="AB hydrolase-1" evidence="1">
    <location>
        <begin position="26"/>
        <end position="142"/>
    </location>
</feature>
<comment type="caution">
    <text evidence="2">The sequence shown here is derived from an EMBL/GenBank/DDBJ whole genome shotgun (WGS) entry which is preliminary data.</text>
</comment>
<dbReference type="Proteomes" id="UP001157034">
    <property type="component" value="Unassembled WGS sequence"/>
</dbReference>
<reference evidence="3" key="1">
    <citation type="journal article" date="2019" name="Int. J. Syst. Evol. Microbiol.">
        <title>The Global Catalogue of Microorganisms (GCM) 10K type strain sequencing project: providing services to taxonomists for standard genome sequencing and annotation.</title>
        <authorList>
            <consortium name="The Broad Institute Genomics Platform"/>
            <consortium name="The Broad Institute Genome Sequencing Center for Infectious Disease"/>
            <person name="Wu L."/>
            <person name="Ma J."/>
        </authorList>
    </citation>
    <scope>NUCLEOTIDE SEQUENCE [LARGE SCALE GENOMIC DNA]</scope>
    <source>
        <strain evidence="3">NBRC 108894</strain>
    </source>
</reference>
<keyword evidence="3" id="KW-1185">Reference proteome</keyword>
<accession>A0ABQ6K4R4</accession>
<sequence length="245" mass="25659">MTFEVASGHRLGISGLGEPASTKVAVLCHAAPGTGAIDPDPLASNRSGLRIIGIDRPGYGASDRYEGEPDLDVWLADVRDYLSRLDPTSREASGLDIEFAGVIGIGYGAFYAAALAATVADCPRLVLLEPSAPLFRSEALDDPSQWDAEGVDPMSGAVDRQRPALDAADSYGAAADHLLLADLGWTRRVRDVHVDSTVIGVPDDAGTAWWSRHLHHPRTIDLPEGGLPGLGFGWGTALTVLGGAA</sequence>
<dbReference type="EMBL" id="BSVB01000001">
    <property type="protein sequence ID" value="GMA94550.1"/>
    <property type="molecule type" value="Genomic_DNA"/>
</dbReference>
<dbReference type="SUPFAM" id="SSF53474">
    <property type="entry name" value="alpha/beta-Hydrolases"/>
    <property type="match status" value="1"/>
</dbReference>
<dbReference type="InterPro" id="IPR000073">
    <property type="entry name" value="AB_hydrolase_1"/>
</dbReference>
<name>A0ABQ6K4R4_9MICO</name>
<dbReference type="InterPro" id="IPR029058">
    <property type="entry name" value="AB_hydrolase_fold"/>
</dbReference>
<dbReference type="Gene3D" id="3.40.50.1820">
    <property type="entry name" value="alpha/beta hydrolase"/>
    <property type="match status" value="1"/>
</dbReference>
<gene>
    <name evidence="2" type="ORF">GCM10025881_13740</name>
</gene>
<dbReference type="Pfam" id="PF00561">
    <property type="entry name" value="Abhydrolase_1"/>
    <property type="match status" value="1"/>
</dbReference>